<evidence type="ECO:0000313" key="3">
    <source>
        <dbReference type="Proteomes" id="UP000178603"/>
    </source>
</evidence>
<feature type="transmembrane region" description="Helical" evidence="1">
    <location>
        <begin position="363"/>
        <end position="386"/>
    </location>
</feature>
<accession>A0A1F8AW73</accession>
<evidence type="ECO:0000313" key="2">
    <source>
        <dbReference type="EMBL" id="OGM55498.1"/>
    </source>
</evidence>
<dbReference type="AlphaFoldDB" id="A0A1F8AW73"/>
<feature type="transmembrane region" description="Helical" evidence="1">
    <location>
        <begin position="429"/>
        <end position="451"/>
    </location>
</feature>
<evidence type="ECO:0000256" key="1">
    <source>
        <dbReference type="SAM" id="Phobius"/>
    </source>
</evidence>
<keyword evidence="1" id="KW-1133">Transmembrane helix</keyword>
<dbReference type="EMBL" id="MGGW01000002">
    <property type="protein sequence ID" value="OGM55498.1"/>
    <property type="molecule type" value="Genomic_DNA"/>
</dbReference>
<name>A0A1F8AW73_9BACT</name>
<keyword evidence="1" id="KW-0812">Transmembrane</keyword>
<organism evidence="2 3">
    <name type="scientific">Candidatus Woesebacteria bacterium RIFCSPHIGHO2_12_FULL_41_24</name>
    <dbReference type="NCBI Taxonomy" id="1802510"/>
    <lineage>
        <taxon>Bacteria</taxon>
        <taxon>Candidatus Woeseibacteriota</taxon>
    </lineage>
</organism>
<dbReference type="Proteomes" id="UP000178603">
    <property type="component" value="Unassembled WGS sequence"/>
</dbReference>
<gene>
    <name evidence="2" type="ORF">A3E44_01085</name>
</gene>
<keyword evidence="1" id="KW-0472">Membrane</keyword>
<proteinExistence type="predicted"/>
<protein>
    <submittedName>
        <fullName evidence="2">Uncharacterized protein</fullName>
    </submittedName>
</protein>
<comment type="caution">
    <text evidence="2">The sequence shown here is derived from an EMBL/GenBank/DDBJ whole genome shotgun (WGS) entry which is preliminary data.</text>
</comment>
<feature type="transmembrane region" description="Helical" evidence="1">
    <location>
        <begin position="457"/>
        <end position="474"/>
    </location>
</feature>
<reference evidence="2 3" key="1">
    <citation type="journal article" date="2016" name="Nat. Commun.">
        <title>Thousands of microbial genomes shed light on interconnected biogeochemical processes in an aquifer system.</title>
        <authorList>
            <person name="Anantharaman K."/>
            <person name="Brown C.T."/>
            <person name="Hug L.A."/>
            <person name="Sharon I."/>
            <person name="Castelle C.J."/>
            <person name="Probst A.J."/>
            <person name="Thomas B.C."/>
            <person name="Singh A."/>
            <person name="Wilkins M.J."/>
            <person name="Karaoz U."/>
            <person name="Brodie E.L."/>
            <person name="Williams K.H."/>
            <person name="Hubbard S.S."/>
            <person name="Banfield J.F."/>
        </authorList>
    </citation>
    <scope>NUCLEOTIDE SEQUENCE [LARGE SCALE GENOMIC DNA]</scope>
</reference>
<sequence length="561" mass="65626">MITIYENIEGQKRETQLNISPKSTNNISNVLFSPFGNKFLNDLTQKTNLDEENEMMVRVSEALGGLVYIYERIRNVIEYKGENVLRRSSIERMIKRLLWERPRHNSLKVAEALIKELIWSRYLPNNKVPHSKITQIAEIVEKYKYLIATIHERGTVLAYSRLREWVWGIASCEIEEALQASKKEEYVELMHSWFLNYYDWTDNQISDHEKDIQIYLAVHRSLVKSDEAIMRYHLVLKEIPNWTNAKNEDVDRFTKSFSKMHEEIEDHLSHPNRMALFRVVQKHAAPFLILREFIEREGDYLKILQDPAKFESSIYELCEINYAKIRNKVNRGIVRSILYIFVTKIFIAFLLETPYELLRFGALRFIPLAINISVPPLMMTLIGLTIRIPSEQNSRRILNKLKTIIYTVESPTKQKFSLKKASRSGRASLVFSTIYLVLFLLVFGGVSYLLFKLDFTILAILIFFMFVSMVLLFGSRVRFTASQLSITPEREGLIKQIIDNLSLPFLSMGVYLSKGIAKLNFLTILLDFLIEAPLKIIVEVIEEWTSFIREKREEVVEVPEQ</sequence>
<feature type="transmembrane region" description="Helical" evidence="1">
    <location>
        <begin position="332"/>
        <end position="351"/>
    </location>
</feature>